<feature type="region of interest" description="Disordered" evidence="1">
    <location>
        <begin position="35"/>
        <end position="59"/>
    </location>
</feature>
<evidence type="ECO:0000313" key="2">
    <source>
        <dbReference type="EMBL" id="MEQ2238764.1"/>
    </source>
</evidence>
<feature type="compositionally biased region" description="Basic and acidic residues" evidence="1">
    <location>
        <begin position="35"/>
        <end position="52"/>
    </location>
</feature>
<reference evidence="2 3" key="1">
    <citation type="submission" date="2021-06" db="EMBL/GenBank/DDBJ databases">
        <authorList>
            <person name="Palmer J.M."/>
        </authorList>
    </citation>
    <scope>NUCLEOTIDE SEQUENCE [LARGE SCALE GENOMIC DNA]</scope>
    <source>
        <strain evidence="3">if_2019</strain>
        <tissue evidence="2">Muscle</tissue>
    </source>
</reference>
<accession>A0ABV0U1F6</accession>
<sequence>MRENGGGTREHHSGKACLPGAKPLGRLVLFSPDSCRRPAEEEEGGRGMKVEDGGGGMGGCRENNVMNATETQTGRCSKHWELPHTTGGVEWRRLVWASTSGLCVAITTEMHPCSTTPEPNEWVNTRPLQNC</sequence>
<proteinExistence type="predicted"/>
<dbReference type="EMBL" id="JAHRIQ010053907">
    <property type="protein sequence ID" value="MEQ2238764.1"/>
    <property type="molecule type" value="Genomic_DNA"/>
</dbReference>
<keyword evidence="3" id="KW-1185">Reference proteome</keyword>
<dbReference type="Proteomes" id="UP001482620">
    <property type="component" value="Unassembled WGS sequence"/>
</dbReference>
<evidence type="ECO:0000256" key="1">
    <source>
        <dbReference type="SAM" id="MobiDB-lite"/>
    </source>
</evidence>
<evidence type="ECO:0000313" key="3">
    <source>
        <dbReference type="Proteomes" id="UP001482620"/>
    </source>
</evidence>
<name>A0ABV0U1F6_9TELE</name>
<protein>
    <submittedName>
        <fullName evidence="2">Uncharacterized protein</fullName>
    </submittedName>
</protein>
<gene>
    <name evidence="2" type="ORF">ILYODFUR_036636</name>
</gene>
<organism evidence="2 3">
    <name type="scientific">Ilyodon furcidens</name>
    <name type="common">goldbreast splitfin</name>
    <dbReference type="NCBI Taxonomy" id="33524"/>
    <lineage>
        <taxon>Eukaryota</taxon>
        <taxon>Metazoa</taxon>
        <taxon>Chordata</taxon>
        <taxon>Craniata</taxon>
        <taxon>Vertebrata</taxon>
        <taxon>Euteleostomi</taxon>
        <taxon>Actinopterygii</taxon>
        <taxon>Neopterygii</taxon>
        <taxon>Teleostei</taxon>
        <taxon>Neoteleostei</taxon>
        <taxon>Acanthomorphata</taxon>
        <taxon>Ovalentaria</taxon>
        <taxon>Atherinomorphae</taxon>
        <taxon>Cyprinodontiformes</taxon>
        <taxon>Goodeidae</taxon>
        <taxon>Ilyodon</taxon>
    </lineage>
</organism>
<comment type="caution">
    <text evidence="2">The sequence shown here is derived from an EMBL/GenBank/DDBJ whole genome shotgun (WGS) entry which is preliminary data.</text>
</comment>